<accession>A0A8R1UG13</accession>
<dbReference type="EnsemblMetazoa" id="PPA25808.1">
    <property type="protein sequence ID" value="PPA25808.1"/>
    <property type="gene ID" value="WBGene00115362"/>
</dbReference>
<dbReference type="Proteomes" id="UP000005239">
    <property type="component" value="Unassembled WGS sequence"/>
</dbReference>
<evidence type="ECO:0000313" key="2">
    <source>
        <dbReference type="Proteomes" id="UP000005239"/>
    </source>
</evidence>
<name>A0A454XK77_PRIPA</name>
<reference evidence="1" key="2">
    <citation type="submission" date="2022-06" db="UniProtKB">
        <authorList>
            <consortium name="EnsemblMetazoa"/>
        </authorList>
    </citation>
    <scope>IDENTIFICATION</scope>
    <source>
        <strain evidence="1">PS312</strain>
    </source>
</reference>
<accession>A0A454XK77</accession>
<reference evidence="2" key="1">
    <citation type="journal article" date="2008" name="Nat. Genet.">
        <title>The Pristionchus pacificus genome provides a unique perspective on nematode lifestyle and parasitism.</title>
        <authorList>
            <person name="Dieterich C."/>
            <person name="Clifton S.W."/>
            <person name="Schuster L.N."/>
            <person name="Chinwalla A."/>
            <person name="Delehaunty K."/>
            <person name="Dinkelacker I."/>
            <person name="Fulton L."/>
            <person name="Fulton R."/>
            <person name="Godfrey J."/>
            <person name="Minx P."/>
            <person name="Mitreva M."/>
            <person name="Roeseler W."/>
            <person name="Tian H."/>
            <person name="Witte H."/>
            <person name="Yang S.P."/>
            <person name="Wilson R.K."/>
            <person name="Sommer R.J."/>
        </authorList>
    </citation>
    <scope>NUCLEOTIDE SEQUENCE [LARGE SCALE GENOMIC DNA]</scope>
    <source>
        <strain evidence="2">PS312</strain>
    </source>
</reference>
<evidence type="ECO:0000313" key="1">
    <source>
        <dbReference type="EnsemblMetazoa" id="PPA25808.1"/>
    </source>
</evidence>
<keyword evidence="2" id="KW-1185">Reference proteome</keyword>
<gene>
    <name evidence="1" type="primary">WBGene00115362</name>
</gene>
<dbReference type="AlphaFoldDB" id="A0A454XK77"/>
<organism evidence="1 2">
    <name type="scientific">Pristionchus pacificus</name>
    <name type="common">Parasitic nematode worm</name>
    <dbReference type="NCBI Taxonomy" id="54126"/>
    <lineage>
        <taxon>Eukaryota</taxon>
        <taxon>Metazoa</taxon>
        <taxon>Ecdysozoa</taxon>
        <taxon>Nematoda</taxon>
        <taxon>Chromadorea</taxon>
        <taxon>Rhabditida</taxon>
        <taxon>Rhabditina</taxon>
        <taxon>Diplogasteromorpha</taxon>
        <taxon>Diplogasteroidea</taxon>
        <taxon>Neodiplogasteridae</taxon>
        <taxon>Pristionchus</taxon>
    </lineage>
</organism>
<sequence>MKLPLVLLVSLVFIRFVDAAVNRKWILPAGASAEQIKARDEAMLATLSSAAKTAFDQLKAMGKLEWDYPMYIAEKDKFLATLPKSVRDEILNFGQ</sequence>
<proteinExistence type="predicted"/>
<protein>
    <submittedName>
        <fullName evidence="1">Uncharacterized protein</fullName>
    </submittedName>
</protein>